<feature type="compositionally biased region" description="Basic residues" evidence="1">
    <location>
        <begin position="383"/>
        <end position="397"/>
    </location>
</feature>
<dbReference type="PANTHER" id="PTHR33657:SF6">
    <property type="entry name" value="SECRETED PROTEIN"/>
    <property type="match status" value="1"/>
</dbReference>
<dbReference type="InterPro" id="IPR008701">
    <property type="entry name" value="NPP1"/>
</dbReference>
<feature type="compositionally biased region" description="Basic and acidic residues" evidence="1">
    <location>
        <begin position="398"/>
        <end position="409"/>
    </location>
</feature>
<gene>
    <name evidence="3" type="ORF">SODALDRAFT_355883</name>
</gene>
<evidence type="ECO:0000313" key="4">
    <source>
        <dbReference type="Proteomes" id="UP000272025"/>
    </source>
</evidence>
<feature type="transmembrane region" description="Helical" evidence="2">
    <location>
        <begin position="77"/>
        <end position="96"/>
    </location>
</feature>
<name>A0A3N2QA87_SODAK</name>
<dbReference type="PANTHER" id="PTHR33657">
    <property type="entry name" value="DOMAIN PROTEIN, PUTATIVE (AFU_ORTHOLOGUE AFUA_5G00600)-RELATED"/>
    <property type="match status" value="1"/>
</dbReference>
<dbReference type="STRING" id="1314773.A0A3N2QA87"/>
<dbReference type="EMBL" id="ML119051">
    <property type="protein sequence ID" value="ROT43661.1"/>
    <property type="molecule type" value="Genomic_DNA"/>
</dbReference>
<feature type="region of interest" description="Disordered" evidence="1">
    <location>
        <begin position="342"/>
        <end position="425"/>
    </location>
</feature>
<evidence type="ECO:0000313" key="3">
    <source>
        <dbReference type="EMBL" id="ROT43661.1"/>
    </source>
</evidence>
<feature type="region of interest" description="Disordered" evidence="1">
    <location>
        <begin position="43"/>
        <end position="66"/>
    </location>
</feature>
<keyword evidence="2" id="KW-0472">Membrane</keyword>
<dbReference type="AlphaFoldDB" id="A0A3N2QA87"/>
<sequence>MYISYNNVADLVLCCLPPVIHFDLSSSATLSSRTISHRSNCRTVVPSATETDDSNENDDINHKNDSGRFSATAPMRALSYAIVGLLGALVALGEILRPLPESADPMDLKYQPYLDFDLDSCYNTAAVNIVGRRNRGATKPSGQISGNCRWRQQLLNSNAYARRRCNNGVCAIMYAYYFEKDQRHPITFLHGHNHDWENVVVFIKKGRIVRVAPSCGKDYVEAQNFDFYVLNGTHPLVVYHKGFGEAHCMRQARRPDIEQVENHFGHWYRSPLVSWNRWPSPGLRDLLQTFIRAQPRIVNGQFGDSLHAAINQRNPLPEFDPYLDREGPPIEDVGDPYDVVEEEEEVEEEVVEKKKKGEEEEVEEVEVVEEVVVVEPEEEEKKKPKKKIRKLKIKKKKPKEEEKKKKDELPEGITHRKMGNDTPDA</sequence>
<dbReference type="GeneID" id="39582343"/>
<evidence type="ECO:0000256" key="1">
    <source>
        <dbReference type="SAM" id="MobiDB-lite"/>
    </source>
</evidence>
<keyword evidence="4" id="KW-1185">Reference proteome</keyword>
<reference evidence="3 4" key="1">
    <citation type="journal article" date="2018" name="Mol. Ecol.">
        <title>The obligate alkalophilic soda-lake fungus Sodiomyces alkalinus has shifted to a protein diet.</title>
        <authorList>
            <person name="Grum-Grzhimaylo A.A."/>
            <person name="Falkoski D.L."/>
            <person name="van den Heuvel J."/>
            <person name="Valero-Jimenez C.A."/>
            <person name="Min B."/>
            <person name="Choi I.G."/>
            <person name="Lipzen A."/>
            <person name="Daum C.G."/>
            <person name="Aanen D.K."/>
            <person name="Tsang A."/>
            <person name="Henrissat B."/>
            <person name="Bilanenko E.N."/>
            <person name="de Vries R.P."/>
            <person name="van Kan J.A.L."/>
            <person name="Grigoriev I.V."/>
            <person name="Debets A.J.M."/>
        </authorList>
    </citation>
    <scope>NUCLEOTIDE SEQUENCE [LARGE SCALE GENOMIC DNA]</scope>
    <source>
        <strain evidence="3 4">F11</strain>
    </source>
</reference>
<evidence type="ECO:0000256" key="2">
    <source>
        <dbReference type="SAM" id="Phobius"/>
    </source>
</evidence>
<dbReference type="OrthoDB" id="89086at2759"/>
<dbReference type="Pfam" id="PF05630">
    <property type="entry name" value="NPP1"/>
    <property type="match status" value="1"/>
</dbReference>
<feature type="compositionally biased region" description="Acidic residues" evidence="1">
    <location>
        <begin position="359"/>
        <end position="369"/>
    </location>
</feature>
<organism evidence="3 4">
    <name type="scientific">Sodiomyces alkalinus (strain CBS 110278 / VKM F-3762 / F11)</name>
    <name type="common">Alkaliphilic filamentous fungus</name>
    <dbReference type="NCBI Taxonomy" id="1314773"/>
    <lineage>
        <taxon>Eukaryota</taxon>
        <taxon>Fungi</taxon>
        <taxon>Dikarya</taxon>
        <taxon>Ascomycota</taxon>
        <taxon>Pezizomycotina</taxon>
        <taxon>Sordariomycetes</taxon>
        <taxon>Hypocreomycetidae</taxon>
        <taxon>Glomerellales</taxon>
        <taxon>Plectosphaerellaceae</taxon>
        <taxon>Sodiomyces</taxon>
    </lineage>
</organism>
<dbReference type="Proteomes" id="UP000272025">
    <property type="component" value="Unassembled WGS sequence"/>
</dbReference>
<keyword evidence="2" id="KW-0812">Transmembrane</keyword>
<proteinExistence type="predicted"/>
<dbReference type="RefSeq" id="XP_028471467.1">
    <property type="nucleotide sequence ID" value="XM_028613865.1"/>
</dbReference>
<protein>
    <submittedName>
        <fullName evidence="3">NPP1-domain-containing protein</fullName>
    </submittedName>
</protein>
<keyword evidence="2" id="KW-1133">Transmembrane helix</keyword>
<accession>A0A3N2QA87</accession>